<evidence type="ECO:0000256" key="1">
    <source>
        <dbReference type="ARBA" id="ARBA00004571"/>
    </source>
</evidence>
<comment type="caution">
    <text evidence="9">The sequence shown here is derived from an EMBL/GenBank/DDBJ whole genome shotgun (WGS) entry which is preliminary data.</text>
</comment>
<dbReference type="PANTHER" id="PTHR35093">
    <property type="entry name" value="OUTER MEMBRANE PROTEIN NMB0088-RELATED"/>
    <property type="match status" value="1"/>
</dbReference>
<feature type="chain" id="PRO_5045481218" evidence="8">
    <location>
        <begin position="25"/>
        <end position="435"/>
    </location>
</feature>
<proteinExistence type="inferred from homology"/>
<evidence type="ECO:0000256" key="3">
    <source>
        <dbReference type="ARBA" id="ARBA00022452"/>
    </source>
</evidence>
<keyword evidence="3" id="KW-1134">Transmembrane beta strand</keyword>
<evidence type="ECO:0000256" key="6">
    <source>
        <dbReference type="ARBA" id="ARBA00023136"/>
    </source>
</evidence>
<evidence type="ECO:0000256" key="4">
    <source>
        <dbReference type="ARBA" id="ARBA00022692"/>
    </source>
</evidence>
<evidence type="ECO:0000256" key="5">
    <source>
        <dbReference type="ARBA" id="ARBA00022729"/>
    </source>
</evidence>
<keyword evidence="4" id="KW-0812">Transmembrane</keyword>
<reference evidence="9 10" key="1">
    <citation type="submission" date="2021-03" db="EMBL/GenBank/DDBJ databases">
        <title>Whole genome sequence of Jiella sp. MQZ13P-4.</title>
        <authorList>
            <person name="Tuo L."/>
        </authorList>
    </citation>
    <scope>NUCLEOTIDE SEQUENCE [LARGE SCALE GENOMIC DNA]</scope>
    <source>
        <strain evidence="9 10">MQZ13P-4</strain>
    </source>
</reference>
<dbReference type="Gene3D" id="2.40.160.60">
    <property type="entry name" value="Outer membrane protein transport protein (OMPP1/FadL/TodX)"/>
    <property type="match status" value="1"/>
</dbReference>
<dbReference type="EMBL" id="JAFMPY010000001">
    <property type="protein sequence ID" value="MBO0902258.1"/>
    <property type="molecule type" value="Genomic_DNA"/>
</dbReference>
<organism evidence="9 10">
    <name type="scientific">Jiella sonneratiae</name>
    <dbReference type="NCBI Taxonomy" id="2816856"/>
    <lineage>
        <taxon>Bacteria</taxon>
        <taxon>Pseudomonadati</taxon>
        <taxon>Pseudomonadota</taxon>
        <taxon>Alphaproteobacteria</taxon>
        <taxon>Hyphomicrobiales</taxon>
        <taxon>Aurantimonadaceae</taxon>
        <taxon>Jiella</taxon>
    </lineage>
</organism>
<gene>
    <name evidence="9" type="ORF">J1C47_01270</name>
</gene>
<feature type="signal peptide" evidence="8">
    <location>
        <begin position="1"/>
        <end position="24"/>
    </location>
</feature>
<dbReference type="Proteomes" id="UP000664288">
    <property type="component" value="Unassembled WGS sequence"/>
</dbReference>
<comment type="similarity">
    <text evidence="2">Belongs to the OmpP1/FadL family.</text>
</comment>
<protein>
    <submittedName>
        <fullName evidence="9">Long-chain fatty acid transporter</fullName>
    </submittedName>
</protein>
<keyword evidence="10" id="KW-1185">Reference proteome</keyword>
<evidence type="ECO:0000256" key="2">
    <source>
        <dbReference type="ARBA" id="ARBA00008163"/>
    </source>
</evidence>
<accession>A0ABS3IZV9</accession>
<evidence type="ECO:0000313" key="10">
    <source>
        <dbReference type="Proteomes" id="UP000664288"/>
    </source>
</evidence>
<sequence>MQVTRKIIAAAAVLAAAQSTTALAGGFQRGTADTDILFEPGTVNMRAGMTYVDPQRGFTSINGQSGDFGDYTGDYTIPTYSISLGNDTVGCAGTATESFAAESDYSGSPGGALPAQVSSLSTGQPVGTTTAARTDIFGATTASVSRTQALSFSSSELGVTCRLSYAAESGRYSLLGGVFVEDFHFEGTSLGTTYAAPGFPLAAVNTRVEVESDGGYKAGFRIGAAYEIPEYALRVQVMYRSEVKHDDVEGDGTVTVLNSLVPTLPAGTVLPVNSFLSEATSPQFVELKAQTGIAPGWLLLGSFRWTDWSTNDMSVSSISNAAFGINSSSYAPYHWRDGYTATLGLGHAFNDEISGAVVLGYDRGVSTGAETTYTDIYTLAGGVSFKANKMAELRFGGLVGYWTDGSQSVSQGAYFDGTVGDDFVYGVNASLKLSF</sequence>
<keyword evidence="5 8" id="KW-0732">Signal</keyword>
<evidence type="ECO:0000256" key="7">
    <source>
        <dbReference type="ARBA" id="ARBA00023237"/>
    </source>
</evidence>
<dbReference type="PANTHER" id="PTHR35093:SF8">
    <property type="entry name" value="OUTER MEMBRANE PROTEIN NMB0088-RELATED"/>
    <property type="match status" value="1"/>
</dbReference>
<keyword evidence="7" id="KW-0998">Cell outer membrane</keyword>
<comment type="subcellular location">
    <subcellularLocation>
        <location evidence="1">Cell outer membrane</location>
        <topology evidence="1">Multi-pass membrane protein</topology>
    </subcellularLocation>
</comment>
<evidence type="ECO:0000313" key="9">
    <source>
        <dbReference type="EMBL" id="MBO0902258.1"/>
    </source>
</evidence>
<keyword evidence="6" id="KW-0472">Membrane</keyword>
<name>A0ABS3IZV9_9HYPH</name>
<dbReference type="RefSeq" id="WP_207348901.1">
    <property type="nucleotide sequence ID" value="NZ_JAFMPY010000001.1"/>
</dbReference>
<dbReference type="InterPro" id="IPR005017">
    <property type="entry name" value="OMPP1/FadL/TodX"/>
</dbReference>
<dbReference type="SUPFAM" id="SSF56935">
    <property type="entry name" value="Porins"/>
    <property type="match status" value="1"/>
</dbReference>
<evidence type="ECO:0000256" key="8">
    <source>
        <dbReference type="SAM" id="SignalP"/>
    </source>
</evidence>